<accession>A0AAW8DFA2</accession>
<evidence type="ECO:0000259" key="1">
    <source>
        <dbReference type="Pfam" id="PF13191"/>
    </source>
</evidence>
<gene>
    <name evidence="2" type="ORF">J2S90_000288</name>
    <name evidence="3" type="ORF">J2S93_001415</name>
</gene>
<comment type="caution">
    <text evidence="2">The sequence shown here is derived from an EMBL/GenBank/DDBJ whole genome shotgun (WGS) entry which is preliminary data.</text>
</comment>
<dbReference type="Proteomes" id="UP001230951">
    <property type="component" value="Unassembled WGS sequence"/>
</dbReference>
<evidence type="ECO:0000313" key="4">
    <source>
        <dbReference type="Proteomes" id="UP001230951"/>
    </source>
</evidence>
<proteinExistence type="predicted"/>
<dbReference type="Pfam" id="PF13191">
    <property type="entry name" value="AAA_16"/>
    <property type="match status" value="1"/>
</dbReference>
<name>A0AAW8DFA2_9MICC</name>
<dbReference type="EMBL" id="JAUSTF010000002">
    <property type="protein sequence ID" value="MDQ0179999.1"/>
    <property type="molecule type" value="Genomic_DNA"/>
</dbReference>
<dbReference type="InterPro" id="IPR041664">
    <property type="entry name" value="AAA_16"/>
</dbReference>
<dbReference type="SUPFAM" id="SSF52540">
    <property type="entry name" value="P-loop containing nucleoside triphosphate hydrolases"/>
    <property type="match status" value="1"/>
</dbReference>
<sequence length="369" mass="39667">MLNMDNPFRPTAGATPPEVIGRSGLLDEFEYGLQLGSGAPGLLSIFTGARGIGKTVMLGAAHDLAQEHGWAVVAETATGTFMGRIGEKMRRLIQELDDQPESRRRITGISIAGFSVTSQLSPERQVDWWELGETLLKLLDERGTGLLITVDEIHAADRAELAQLAANVQHFVQDRLPIALIFAGLPSAVSDLLNEGVATFLRRADKIDLHAAAVRDVETSFTETFAAAGITIDPDLVHKAATTTGGYPFLIQLVGYFLWREAENNNGGLSSAAVDRAIAAAIRRNERVVIEAALAAASAKDQEILHAMAIDDGPSTAGDIVRRTGSRPTLVAKYRTRLLAAGLIESTGHGKTDFAIPGLREYLRKNQPN</sequence>
<dbReference type="PANTHER" id="PTHR34301:SF8">
    <property type="entry name" value="ATPASE DOMAIN-CONTAINING PROTEIN"/>
    <property type="match status" value="1"/>
</dbReference>
<dbReference type="InterPro" id="IPR027417">
    <property type="entry name" value="P-loop_NTPase"/>
</dbReference>
<dbReference type="AlphaFoldDB" id="A0AAW8DFA2"/>
<dbReference type="PANTHER" id="PTHR34301">
    <property type="entry name" value="DNA-BINDING PROTEIN-RELATED"/>
    <property type="match status" value="1"/>
</dbReference>
<dbReference type="SUPFAM" id="SSF46785">
    <property type="entry name" value="Winged helix' DNA-binding domain"/>
    <property type="match status" value="1"/>
</dbReference>
<evidence type="ECO:0000313" key="5">
    <source>
        <dbReference type="Proteomes" id="UP001242995"/>
    </source>
</evidence>
<dbReference type="Proteomes" id="UP001242995">
    <property type="component" value="Unassembled WGS sequence"/>
</dbReference>
<reference evidence="2 4" key="1">
    <citation type="submission" date="2023-07" db="EMBL/GenBank/DDBJ databases">
        <title>Sorghum-associated microbial communities from plants grown in Nebraska, USA.</title>
        <authorList>
            <person name="Schachtman D."/>
        </authorList>
    </citation>
    <scope>NUCLEOTIDE SEQUENCE</scope>
    <source>
        <strain evidence="2">DS1006</strain>
        <strain evidence="3 4">DS1016</strain>
    </source>
</reference>
<keyword evidence="4" id="KW-1185">Reference proteome</keyword>
<dbReference type="EMBL" id="JAUSRG010000001">
    <property type="protein sequence ID" value="MDP9903348.1"/>
    <property type="molecule type" value="Genomic_DNA"/>
</dbReference>
<feature type="domain" description="Orc1-like AAA ATPase" evidence="1">
    <location>
        <begin position="19"/>
        <end position="170"/>
    </location>
</feature>
<protein>
    <recommendedName>
        <fullName evidence="1">Orc1-like AAA ATPase domain-containing protein</fullName>
    </recommendedName>
</protein>
<dbReference type="InterPro" id="IPR036390">
    <property type="entry name" value="WH_DNA-bd_sf"/>
</dbReference>
<organism evidence="2 5">
    <name type="scientific">Arthrobacter bambusae</name>
    <dbReference type="NCBI Taxonomy" id="1338426"/>
    <lineage>
        <taxon>Bacteria</taxon>
        <taxon>Bacillati</taxon>
        <taxon>Actinomycetota</taxon>
        <taxon>Actinomycetes</taxon>
        <taxon>Micrococcales</taxon>
        <taxon>Micrococcaceae</taxon>
        <taxon>Arthrobacter</taxon>
    </lineage>
</organism>
<evidence type="ECO:0000313" key="3">
    <source>
        <dbReference type="EMBL" id="MDQ0179999.1"/>
    </source>
</evidence>
<evidence type="ECO:0000313" key="2">
    <source>
        <dbReference type="EMBL" id="MDP9903348.1"/>
    </source>
</evidence>
<dbReference type="Gene3D" id="3.40.50.300">
    <property type="entry name" value="P-loop containing nucleotide triphosphate hydrolases"/>
    <property type="match status" value="1"/>
</dbReference>